<keyword evidence="1" id="KW-0812">Transmembrane</keyword>
<keyword evidence="1" id="KW-1133">Transmembrane helix</keyword>
<keyword evidence="2" id="KW-0732">Signal</keyword>
<protein>
    <submittedName>
        <fullName evidence="3">Uncharacterized protein</fullName>
    </submittedName>
</protein>
<evidence type="ECO:0000256" key="1">
    <source>
        <dbReference type="SAM" id="Phobius"/>
    </source>
</evidence>
<feature type="chain" id="PRO_5022726599" evidence="2">
    <location>
        <begin position="22"/>
        <end position="77"/>
    </location>
</feature>
<sequence length="77" mass="8571">MKKITIIVVLIVMTIATQAQSGIDLTNHFKNQKTDSTTESIPAIAYFAAGLLIFLCIVSMRQRYLASKARLNSKLQK</sequence>
<dbReference type="AlphaFoldDB" id="K1YIJ5"/>
<keyword evidence="1" id="KW-0472">Membrane</keyword>
<gene>
    <name evidence="3" type="ORF">ACD_80C00113G0027</name>
</gene>
<evidence type="ECO:0000256" key="2">
    <source>
        <dbReference type="SAM" id="SignalP"/>
    </source>
</evidence>
<proteinExistence type="predicted"/>
<feature type="transmembrane region" description="Helical" evidence="1">
    <location>
        <begin position="43"/>
        <end position="60"/>
    </location>
</feature>
<reference evidence="3" key="1">
    <citation type="journal article" date="2012" name="Science">
        <title>Fermentation, hydrogen, and sulfur metabolism in multiple uncultivated bacterial phyla.</title>
        <authorList>
            <person name="Wrighton K.C."/>
            <person name="Thomas B.C."/>
            <person name="Sharon I."/>
            <person name="Miller C.S."/>
            <person name="Castelle C.J."/>
            <person name="VerBerkmoes N.C."/>
            <person name="Wilkins M.J."/>
            <person name="Hettich R.L."/>
            <person name="Lipton M.S."/>
            <person name="Williams K.H."/>
            <person name="Long P.E."/>
            <person name="Banfield J.F."/>
        </authorList>
    </citation>
    <scope>NUCLEOTIDE SEQUENCE [LARGE SCALE GENOMIC DNA]</scope>
</reference>
<name>K1YIJ5_9BACT</name>
<accession>K1YIJ5</accession>
<comment type="caution">
    <text evidence="3">The sequence shown here is derived from an EMBL/GenBank/DDBJ whole genome shotgun (WGS) entry which is preliminary data.</text>
</comment>
<feature type="signal peptide" evidence="2">
    <location>
        <begin position="1"/>
        <end position="21"/>
    </location>
</feature>
<dbReference type="EMBL" id="AMFJ01036120">
    <property type="protein sequence ID" value="EKD25159.1"/>
    <property type="molecule type" value="Genomic_DNA"/>
</dbReference>
<organism evidence="3">
    <name type="scientific">uncultured bacterium</name>
    <name type="common">gcode 4</name>
    <dbReference type="NCBI Taxonomy" id="1234023"/>
    <lineage>
        <taxon>Bacteria</taxon>
        <taxon>environmental samples</taxon>
    </lineage>
</organism>
<evidence type="ECO:0000313" key="3">
    <source>
        <dbReference type="EMBL" id="EKD25159.1"/>
    </source>
</evidence>